<dbReference type="Proteomes" id="UP000054144">
    <property type="component" value="Unassembled WGS sequence"/>
</dbReference>
<feature type="region of interest" description="Disordered" evidence="1">
    <location>
        <begin position="258"/>
        <end position="285"/>
    </location>
</feature>
<name>A0A0D7A1V0_9AGAR</name>
<evidence type="ECO:0000256" key="1">
    <source>
        <dbReference type="SAM" id="MobiDB-lite"/>
    </source>
</evidence>
<sequence length="327" mass="36806">MSQTSASPRSVEGMPSPAHIWLVLIQPMESLPQGYHLQIPLTMIESFAVPRSRSKFLRFIGYCVVGVKGHLKRELTQEQGAGTVRLLNVNDADELVDQGVYHFFTPSGEGIIADSFVDLDVVVRKHTLSYTTTATRDPHLEMQTPNPILDMDDISRRVERGMVRYGTSYPTQCRYTFKYMTNEMEEDQFSVFYPDNIDATFVQSNKDTLPSGPLLDYVFGATAVVEWGCHDLTDTFNNLGYQPYHPTAAPHSFGLTTTRHDHSATRQKRDMLTPQPEEEGGSVAGEEVDGLDFVMFLRINTGAAKRRREEEDSALRSRISAWASDVE</sequence>
<keyword evidence="3" id="KW-1185">Reference proteome</keyword>
<dbReference type="OrthoDB" id="3267100at2759"/>
<proteinExistence type="predicted"/>
<feature type="compositionally biased region" description="Acidic residues" evidence="1">
    <location>
        <begin position="276"/>
        <end position="285"/>
    </location>
</feature>
<protein>
    <submittedName>
        <fullName evidence="2">Uncharacterized protein</fullName>
    </submittedName>
</protein>
<feature type="compositionally biased region" description="Basic and acidic residues" evidence="1">
    <location>
        <begin position="258"/>
        <end position="271"/>
    </location>
</feature>
<gene>
    <name evidence="2" type="ORF">FISHEDRAFT_79039</name>
</gene>
<reference evidence="2 3" key="1">
    <citation type="journal article" date="2015" name="Fungal Genet. Biol.">
        <title>Evolution of novel wood decay mechanisms in Agaricales revealed by the genome sequences of Fistulina hepatica and Cylindrobasidium torrendii.</title>
        <authorList>
            <person name="Floudas D."/>
            <person name="Held B.W."/>
            <person name="Riley R."/>
            <person name="Nagy L.G."/>
            <person name="Koehler G."/>
            <person name="Ransdell A.S."/>
            <person name="Younus H."/>
            <person name="Chow J."/>
            <person name="Chiniquy J."/>
            <person name="Lipzen A."/>
            <person name="Tritt A."/>
            <person name="Sun H."/>
            <person name="Haridas S."/>
            <person name="LaButti K."/>
            <person name="Ohm R.A."/>
            <person name="Kues U."/>
            <person name="Blanchette R.A."/>
            <person name="Grigoriev I.V."/>
            <person name="Minto R.E."/>
            <person name="Hibbett D.S."/>
        </authorList>
    </citation>
    <scope>NUCLEOTIDE SEQUENCE [LARGE SCALE GENOMIC DNA]</scope>
    <source>
        <strain evidence="2 3">ATCC 64428</strain>
    </source>
</reference>
<evidence type="ECO:0000313" key="2">
    <source>
        <dbReference type="EMBL" id="KIY42901.1"/>
    </source>
</evidence>
<evidence type="ECO:0000313" key="3">
    <source>
        <dbReference type="Proteomes" id="UP000054144"/>
    </source>
</evidence>
<dbReference type="EMBL" id="KN882151">
    <property type="protein sequence ID" value="KIY42901.1"/>
    <property type="molecule type" value="Genomic_DNA"/>
</dbReference>
<accession>A0A0D7A1V0</accession>
<feature type="region of interest" description="Disordered" evidence="1">
    <location>
        <begin position="304"/>
        <end position="327"/>
    </location>
</feature>
<organism evidence="2 3">
    <name type="scientific">Fistulina hepatica ATCC 64428</name>
    <dbReference type="NCBI Taxonomy" id="1128425"/>
    <lineage>
        <taxon>Eukaryota</taxon>
        <taxon>Fungi</taxon>
        <taxon>Dikarya</taxon>
        <taxon>Basidiomycota</taxon>
        <taxon>Agaricomycotina</taxon>
        <taxon>Agaricomycetes</taxon>
        <taxon>Agaricomycetidae</taxon>
        <taxon>Agaricales</taxon>
        <taxon>Fistulinaceae</taxon>
        <taxon>Fistulina</taxon>
    </lineage>
</organism>
<dbReference type="AlphaFoldDB" id="A0A0D7A1V0"/>